<gene>
    <name evidence="2" type="ORF">HMN09_00116200</name>
</gene>
<feature type="compositionally biased region" description="Acidic residues" evidence="1">
    <location>
        <begin position="352"/>
        <end position="364"/>
    </location>
</feature>
<dbReference type="EMBL" id="JACAZE010000001">
    <property type="protein sequence ID" value="KAF7323353.1"/>
    <property type="molecule type" value="Genomic_DNA"/>
</dbReference>
<protein>
    <submittedName>
        <fullName evidence="2">Uncharacterized protein</fullName>
    </submittedName>
</protein>
<feature type="region of interest" description="Disordered" evidence="1">
    <location>
        <begin position="181"/>
        <end position="253"/>
    </location>
</feature>
<evidence type="ECO:0000313" key="2">
    <source>
        <dbReference type="EMBL" id="KAF7323353.1"/>
    </source>
</evidence>
<proteinExistence type="predicted"/>
<keyword evidence="3" id="KW-1185">Reference proteome</keyword>
<reference evidence="2" key="1">
    <citation type="submission" date="2020-05" db="EMBL/GenBank/DDBJ databases">
        <title>Mycena genomes resolve the evolution of fungal bioluminescence.</title>
        <authorList>
            <person name="Tsai I.J."/>
        </authorList>
    </citation>
    <scope>NUCLEOTIDE SEQUENCE</scope>
    <source>
        <strain evidence="2">110903Hualien_Pintung</strain>
    </source>
</reference>
<feature type="compositionally biased region" description="Basic and acidic residues" evidence="1">
    <location>
        <begin position="240"/>
        <end position="253"/>
    </location>
</feature>
<feature type="region of interest" description="Disordered" evidence="1">
    <location>
        <begin position="339"/>
        <end position="364"/>
    </location>
</feature>
<accession>A0A8H6TQL1</accession>
<feature type="compositionally biased region" description="Basic residues" evidence="1">
    <location>
        <begin position="185"/>
        <end position="197"/>
    </location>
</feature>
<comment type="caution">
    <text evidence="2">The sequence shown here is derived from an EMBL/GenBank/DDBJ whole genome shotgun (WGS) entry which is preliminary data.</text>
</comment>
<dbReference type="Proteomes" id="UP000613580">
    <property type="component" value="Unassembled WGS sequence"/>
</dbReference>
<name>A0A8H6TQL1_MYCCL</name>
<evidence type="ECO:0000313" key="3">
    <source>
        <dbReference type="Proteomes" id="UP000613580"/>
    </source>
</evidence>
<evidence type="ECO:0000256" key="1">
    <source>
        <dbReference type="SAM" id="MobiDB-lite"/>
    </source>
</evidence>
<organism evidence="2 3">
    <name type="scientific">Mycena chlorophos</name>
    <name type="common">Agaric fungus</name>
    <name type="synonym">Agaricus chlorophos</name>
    <dbReference type="NCBI Taxonomy" id="658473"/>
    <lineage>
        <taxon>Eukaryota</taxon>
        <taxon>Fungi</taxon>
        <taxon>Dikarya</taxon>
        <taxon>Basidiomycota</taxon>
        <taxon>Agaricomycotina</taxon>
        <taxon>Agaricomycetes</taxon>
        <taxon>Agaricomycetidae</taxon>
        <taxon>Agaricales</taxon>
        <taxon>Marasmiineae</taxon>
        <taxon>Mycenaceae</taxon>
        <taxon>Mycena</taxon>
    </lineage>
</organism>
<dbReference type="AlphaFoldDB" id="A0A8H6TQL1"/>
<sequence>MASTWDGEGLDLTCNDFVTREVGEDCFQYAFKLAHGTADGVLPCMLEDYNEWARRFTIQNNLERDQIPESRGRWDRGAPAVHTEERMQAWKGKSTVQAAPSATPPVVIAQAAISTENNTHVATNNTDYRPRHYNNFPKRDYATYLGKSTEEASRMAVVDNIALSQFSIGFLVERGIRATNNDQKKRGRGGRGGKKWGKNWQNKGWEAQAPPVSWPVKDPEPETPAKRRCVGNEDSEAEEQQLREAVRKSRQDANGDVDMVEITEVDEHGNDLPVTTQGPVNQNPLPPVVLRNPKKTAVIHTNAIAGPSHQNAVAGPSNSKAIAAAGGFDMGAMSSALITTDQPPVATLANSSEDDEDEDDAEEH</sequence>